<dbReference type="AlphaFoldDB" id="A0A8C8C641"/>
<dbReference type="InterPro" id="IPR032466">
    <property type="entry name" value="Metal_Hydrolase"/>
</dbReference>
<dbReference type="Ensembl" id="ENSOTST00005008080.2">
    <property type="protein sequence ID" value="ENSOTSP00005007311.1"/>
    <property type="gene ID" value="ENSOTSG00005004113.2"/>
</dbReference>
<dbReference type="Gene3D" id="3.20.20.140">
    <property type="entry name" value="Metal-dependent hydrolases"/>
    <property type="match status" value="1"/>
</dbReference>
<dbReference type="InterPro" id="IPR006330">
    <property type="entry name" value="Ado/ade_deaminase"/>
</dbReference>
<protein>
    <submittedName>
        <fullName evidence="1">Uncharacterized protein</fullName>
    </submittedName>
</protein>
<evidence type="ECO:0000313" key="2">
    <source>
        <dbReference type="Proteomes" id="UP000694402"/>
    </source>
</evidence>
<dbReference type="GO" id="GO:0006154">
    <property type="term" value="P:adenosine catabolic process"/>
    <property type="evidence" value="ECO:0007669"/>
    <property type="project" value="TreeGrafter"/>
</dbReference>
<reference evidence="1" key="1">
    <citation type="submission" date="2025-08" db="UniProtKB">
        <authorList>
            <consortium name="Ensembl"/>
        </authorList>
    </citation>
    <scope>IDENTIFICATION</scope>
</reference>
<dbReference type="GO" id="GO:0004000">
    <property type="term" value="F:adenosine deaminase activity"/>
    <property type="evidence" value="ECO:0007669"/>
    <property type="project" value="TreeGrafter"/>
</dbReference>
<dbReference type="PANTHER" id="PTHR11409">
    <property type="entry name" value="ADENOSINE DEAMINASE"/>
    <property type="match status" value="1"/>
</dbReference>
<sequence length="330" mass="37789">VDWLVKNITYRSVRFVFSTWDCIYWQLLKTLRQKDNFLIHGRVVCLFGCFSSLMQNLTLSNDDPNTTYPSQDAVWERFEMEFVAIAELVSYAPVFKDFLYKGLEQLFHDNITYLELRTGLSRVRTVGTHQFVAEHPGFLGAQLIISVPRYSTDILFIIISDTICMQKDFPEFVAGFDLVRILLRGRTNHYFGVTLPYFFHAGETDHEDTEVDESILDALLFNTTRIGNGVAVPESLCVNDQVLKLVSDLRNHPAAVSDDPSLFGNTGLSYDFYEVFVVIGGLRANLGTLKELAIISIRYSSLPSQLKERGLAMWRRLWDKFISENSYSNP</sequence>
<dbReference type="GO" id="GO:0005615">
    <property type="term" value="C:extracellular space"/>
    <property type="evidence" value="ECO:0007669"/>
    <property type="project" value="TreeGrafter"/>
</dbReference>
<dbReference type="GO" id="GO:0046103">
    <property type="term" value="P:inosine biosynthetic process"/>
    <property type="evidence" value="ECO:0007669"/>
    <property type="project" value="TreeGrafter"/>
</dbReference>
<dbReference type="SUPFAM" id="SSF51556">
    <property type="entry name" value="Metallo-dependent hydrolases"/>
    <property type="match status" value="1"/>
</dbReference>
<reference evidence="1" key="2">
    <citation type="submission" date="2025-09" db="UniProtKB">
        <authorList>
            <consortium name="Ensembl"/>
        </authorList>
    </citation>
    <scope>IDENTIFICATION</scope>
</reference>
<name>A0A8C8C641_ONCTS</name>
<dbReference type="GeneTree" id="ENSGT00950000183113"/>
<evidence type="ECO:0000313" key="1">
    <source>
        <dbReference type="Ensembl" id="ENSOTSP00005007311.1"/>
    </source>
</evidence>
<accession>A0A8C8C641</accession>
<dbReference type="Proteomes" id="UP000694402">
    <property type="component" value="Unassembled WGS sequence"/>
</dbReference>
<organism evidence="1 2">
    <name type="scientific">Oncorhynchus tshawytscha</name>
    <name type="common">Chinook salmon</name>
    <name type="synonym">Salmo tshawytscha</name>
    <dbReference type="NCBI Taxonomy" id="74940"/>
    <lineage>
        <taxon>Eukaryota</taxon>
        <taxon>Metazoa</taxon>
        <taxon>Chordata</taxon>
        <taxon>Craniata</taxon>
        <taxon>Vertebrata</taxon>
        <taxon>Euteleostomi</taxon>
        <taxon>Actinopterygii</taxon>
        <taxon>Neopterygii</taxon>
        <taxon>Teleostei</taxon>
        <taxon>Protacanthopterygii</taxon>
        <taxon>Salmoniformes</taxon>
        <taxon>Salmonidae</taxon>
        <taxon>Salmoninae</taxon>
        <taxon>Oncorhynchus</taxon>
    </lineage>
</organism>
<dbReference type="PANTHER" id="PTHR11409:SF39">
    <property type="entry name" value="ADENOSINE DEAMINASE 2"/>
    <property type="match status" value="1"/>
</dbReference>
<proteinExistence type="predicted"/>
<keyword evidence="2" id="KW-1185">Reference proteome</keyword>